<proteinExistence type="predicted"/>
<dbReference type="Pfam" id="PF24781">
    <property type="entry name" value="FANCA_helical"/>
    <property type="match status" value="1"/>
</dbReference>
<dbReference type="InterPro" id="IPR044421">
    <property type="entry name" value="SMYD4_SET"/>
</dbReference>
<protein>
    <recommendedName>
        <fullName evidence="13">Protein-lysine N-methyltransferase SMYD4</fullName>
    </recommendedName>
    <alternativeName>
        <fullName evidence="14">SET and MYND domain-containing protein 4</fullName>
    </alternativeName>
</protein>
<evidence type="ECO:0000256" key="10">
    <source>
        <dbReference type="ARBA" id="ARBA00023242"/>
    </source>
</evidence>
<dbReference type="GO" id="GO:0005634">
    <property type="term" value="C:nucleus"/>
    <property type="evidence" value="ECO:0007669"/>
    <property type="project" value="UniProtKB-SubCell"/>
</dbReference>
<dbReference type="Gene3D" id="6.10.140.2220">
    <property type="match status" value="1"/>
</dbReference>
<evidence type="ECO:0000256" key="9">
    <source>
        <dbReference type="ARBA" id="ARBA00022833"/>
    </source>
</evidence>
<comment type="subcellular location">
    <subcellularLocation>
        <location evidence="2">Cytoplasm</location>
    </subcellularLocation>
    <subcellularLocation>
        <location evidence="1">Nucleus</location>
    </subcellularLocation>
</comment>
<dbReference type="InterPro" id="IPR046341">
    <property type="entry name" value="SET_dom_sf"/>
</dbReference>
<accession>A0A7I8VHI0</accession>
<keyword evidence="10" id="KW-0539">Nucleus</keyword>
<gene>
    <name evidence="16" type="ORF">DGYR_LOCUS3541</name>
</gene>
<dbReference type="GO" id="GO:0042826">
    <property type="term" value="F:histone deacetylase binding"/>
    <property type="evidence" value="ECO:0007669"/>
    <property type="project" value="TreeGrafter"/>
</dbReference>
<dbReference type="InterPro" id="IPR002893">
    <property type="entry name" value="Znf_MYND"/>
</dbReference>
<dbReference type="OrthoDB" id="62495at2759"/>
<evidence type="ECO:0000259" key="15">
    <source>
        <dbReference type="PROSITE" id="PS50280"/>
    </source>
</evidence>
<evidence type="ECO:0000256" key="14">
    <source>
        <dbReference type="ARBA" id="ARBA00093680"/>
    </source>
</evidence>
<comment type="caution">
    <text evidence="16">The sequence shown here is derived from an EMBL/GenBank/DDBJ whole genome shotgun (WGS) entry which is preliminary data.</text>
</comment>
<dbReference type="InterPro" id="IPR052097">
    <property type="entry name" value="SET-MYND_domain_protein"/>
</dbReference>
<keyword evidence="17" id="KW-1185">Reference proteome</keyword>
<dbReference type="PANTHER" id="PTHR46165:SF2">
    <property type="entry name" value="SET AND MYND DOMAIN-CONTAINING PROTEIN 4"/>
    <property type="match status" value="1"/>
</dbReference>
<evidence type="ECO:0000256" key="8">
    <source>
        <dbReference type="ARBA" id="ARBA00022771"/>
    </source>
</evidence>
<dbReference type="Gene3D" id="2.170.270.10">
    <property type="entry name" value="SET domain"/>
    <property type="match status" value="1"/>
</dbReference>
<dbReference type="Proteomes" id="UP000549394">
    <property type="component" value="Unassembled WGS sequence"/>
</dbReference>
<dbReference type="Pfam" id="PF00856">
    <property type="entry name" value="SET"/>
    <property type="match status" value="1"/>
</dbReference>
<evidence type="ECO:0000313" key="16">
    <source>
        <dbReference type="EMBL" id="CAD5114718.1"/>
    </source>
</evidence>
<dbReference type="PROSITE" id="PS01360">
    <property type="entry name" value="ZF_MYND_1"/>
    <property type="match status" value="1"/>
</dbReference>
<dbReference type="Pfam" id="PF15865">
    <property type="entry name" value="Fanconi_A_N"/>
    <property type="match status" value="1"/>
</dbReference>
<dbReference type="GO" id="GO:0008168">
    <property type="term" value="F:methyltransferase activity"/>
    <property type="evidence" value="ECO:0007669"/>
    <property type="project" value="UniProtKB-KW"/>
</dbReference>
<dbReference type="PROSITE" id="PS50280">
    <property type="entry name" value="SET"/>
    <property type="match status" value="1"/>
</dbReference>
<evidence type="ECO:0000256" key="1">
    <source>
        <dbReference type="ARBA" id="ARBA00004123"/>
    </source>
</evidence>
<evidence type="ECO:0000256" key="3">
    <source>
        <dbReference type="ARBA" id="ARBA00022490"/>
    </source>
</evidence>
<dbReference type="InterPro" id="IPR031729">
    <property type="entry name" value="Fanconi_A_N"/>
</dbReference>
<dbReference type="Gene3D" id="1.10.220.160">
    <property type="match status" value="1"/>
</dbReference>
<sequence length="1508" mass="174905">MSQFPRTKKRKIESIQSQALAIITGDYMECMQHSWKNSPSKNQVKKELLEIIKATDPNDYLIYPDKVNLNVSSAFEFYYQAFSARLKKIQVPNERYFNDVLFDFFQDSLTTVEEFNDNIVKLAYLICSIKSIEKVLQERGKNLSQSFFDEVIEHHNSLEVLLAITMSRNYVEYVVKHYNNILLKEIILKCKTGEENSQLINKTVRELLKSESNSVKDFLNVFIKSYVENLDDIQIRADKFFENVDAKDMRTLMKGFVTNSFTFGETVHINEAIRRQSSWTSDTLTGQRPLWTSVCKFLNFEHILSCIENAAKCSSDLNWRRILYFFELDNFVHEYDVESITKRFYRFIDNLIINSFKDKDVMRKNQNIGLKIALFLVRHVSCLELDGIHLYSSWFENTFGNNGKILKNNSTLQCFAKTLIDLIPFEDPFYLKIHIIKKPTRAGDLYQEYKECAHARLNDINEPIPKTGVILVQPGVKNKTSEKAKLLLENALEYFKTSGKISDQVMQASVFSAPFYANEFVTALLEPGALSEKKLRGEFIQKLHKAGKLEAHFVEKYERACEEKEKNKIIDIVKSEGDVLNEKLNKIESQLVESSRLGIEEMTTSFRLYVQYLKLLIENKEEKRHFLLFERFVECISKLETDPYDMICNLFMAKTVYKATVKAFMNWIIKIISKSESDYDSSIRKTIGIFVNIILSQPEISSEEFYNAFLNPITSIDRCFFLLDILNSCFQISIDNVGNLPLLFYWFCLRLKRSHQNLLSKYKTVRKSIKLQMDVQQWIDFEFLIDKEILTDEDVSLFLNLILPSYGSIDKVFEKVFRAVVCKKRRPKQHIIVMLQNIFLRLQMDKLKDLGTTNLPFFIDFFDKTLKNVHSATVTEEEIFIIILDLLLKILSPEWFNNSRIKGVQIRVTSGELLKSFFQKVIRYKSSYGLELDLINFIIKSPDSLALIESSKILKFSILARGLFHYINIEHWLHEGWCSTAISYFEGQYLSSPLWIRLFFLEYAKLTIDGELNNKINDSKIKMGVDCIEHTFTNDAFVDIIQQLAENKKYDNWSFERKVSNSDIYISKLVKKCQNEKYGRFYIAKEDISAGDLILQEKPYTSIIVNQPDSTKYGVCSECFILCQQTFKCPKCDLIIFCSDECLREGLAKYHGYECKFYKLLSMCGIAHLAIRTLFSTDFKSLLIDDNLDKPALAKYKQIYELEPSMSFDPVDSLQFAVMADLMTNVALKSNWCDENFQITKNHENKICGLLFRHILQLINNGQTVSIKQTYNFAVESVNVGSAILPNFAMFNHSCLPNVMHNYENGKIVVRASTDIKAGSQIFNCYGAQAGLMSYQQRKNILSQYGFQCDCEACCNRIDMDKNAFGNYTCEFKTAHLTDSQELLASFVIQFLFVGSKLLSPQHNLLEESRRKIYSSPLMTAGDLKYFGIHLAIQSCERNEQFFGRRSLELANNYLSCSTLAAMFKDEEMNKKFGERALDIFKTFYGEKSVHYFTALKALTLGSLMKRL</sequence>
<evidence type="ECO:0000256" key="4">
    <source>
        <dbReference type="ARBA" id="ARBA00022603"/>
    </source>
</evidence>
<evidence type="ECO:0000256" key="6">
    <source>
        <dbReference type="ARBA" id="ARBA00022691"/>
    </source>
</evidence>
<dbReference type="CDD" id="cd10536">
    <property type="entry name" value="SET_SMYD4"/>
    <property type="match status" value="1"/>
</dbReference>
<keyword evidence="5" id="KW-0808">Transferase</keyword>
<keyword evidence="7" id="KW-0479">Metal-binding</keyword>
<evidence type="ECO:0000256" key="7">
    <source>
        <dbReference type="ARBA" id="ARBA00022723"/>
    </source>
</evidence>
<reference evidence="16 17" key="1">
    <citation type="submission" date="2020-08" db="EMBL/GenBank/DDBJ databases">
        <authorList>
            <person name="Hejnol A."/>
        </authorList>
    </citation>
    <scope>NUCLEOTIDE SEQUENCE [LARGE SCALE GENOMIC DNA]</scope>
</reference>
<keyword evidence="8" id="KW-0863">Zinc-finger</keyword>
<dbReference type="GO" id="GO:0032259">
    <property type="term" value="P:methylation"/>
    <property type="evidence" value="ECO:0007669"/>
    <property type="project" value="UniProtKB-KW"/>
</dbReference>
<feature type="domain" description="SET" evidence="15">
    <location>
        <begin position="1062"/>
        <end position="1327"/>
    </location>
</feature>
<dbReference type="SUPFAM" id="SSF82199">
    <property type="entry name" value="SET domain"/>
    <property type="match status" value="1"/>
</dbReference>
<name>A0A7I8VHI0_9ANNE</name>
<keyword evidence="3" id="KW-0963">Cytoplasm</keyword>
<evidence type="ECO:0000256" key="2">
    <source>
        <dbReference type="ARBA" id="ARBA00004496"/>
    </source>
</evidence>
<comment type="function">
    <text evidence="12">Protein-lysine N-methyltransferase. Monomethylates PRMT5, modulating its transcriptional activity. May also act as a histone methyltransferase. Plays a critical role in cardiac development. Acts as a key epigenetic regulator of gene expression during cardiac development via its dual activities as a methyltransferase and negative regulator of HDAC1.</text>
</comment>
<dbReference type="GO" id="GO:0005737">
    <property type="term" value="C:cytoplasm"/>
    <property type="evidence" value="ECO:0007669"/>
    <property type="project" value="UniProtKB-SubCell"/>
</dbReference>
<evidence type="ECO:0000256" key="12">
    <source>
        <dbReference type="ARBA" id="ARBA00093423"/>
    </source>
</evidence>
<dbReference type="InterPro" id="IPR001214">
    <property type="entry name" value="SET_dom"/>
</dbReference>
<dbReference type="GO" id="GO:0008270">
    <property type="term" value="F:zinc ion binding"/>
    <property type="evidence" value="ECO:0007669"/>
    <property type="project" value="UniProtKB-KW"/>
</dbReference>
<dbReference type="InterPro" id="IPR055386">
    <property type="entry name" value="FANCA_helical"/>
</dbReference>
<evidence type="ECO:0000256" key="5">
    <source>
        <dbReference type="ARBA" id="ARBA00022679"/>
    </source>
</evidence>
<evidence type="ECO:0000256" key="11">
    <source>
        <dbReference type="ARBA" id="ARBA00048985"/>
    </source>
</evidence>
<comment type="catalytic activity">
    <reaction evidence="11">
        <text>L-lysyl-[protein] + S-adenosyl-L-methionine = N(6)-methyl-L-lysyl-[protein] + S-adenosyl-L-homocysteine + H(+)</text>
        <dbReference type="Rhea" id="RHEA:51736"/>
        <dbReference type="Rhea" id="RHEA-COMP:9752"/>
        <dbReference type="Rhea" id="RHEA-COMP:13053"/>
        <dbReference type="ChEBI" id="CHEBI:15378"/>
        <dbReference type="ChEBI" id="CHEBI:29969"/>
        <dbReference type="ChEBI" id="CHEBI:57856"/>
        <dbReference type="ChEBI" id="CHEBI:59789"/>
        <dbReference type="ChEBI" id="CHEBI:61929"/>
    </reaction>
</comment>
<evidence type="ECO:0000313" key="17">
    <source>
        <dbReference type="Proteomes" id="UP000549394"/>
    </source>
</evidence>
<organism evidence="16 17">
    <name type="scientific">Dimorphilus gyrociliatus</name>
    <dbReference type="NCBI Taxonomy" id="2664684"/>
    <lineage>
        <taxon>Eukaryota</taxon>
        <taxon>Metazoa</taxon>
        <taxon>Spiralia</taxon>
        <taxon>Lophotrochozoa</taxon>
        <taxon>Annelida</taxon>
        <taxon>Polychaeta</taxon>
        <taxon>Polychaeta incertae sedis</taxon>
        <taxon>Dinophilidae</taxon>
        <taxon>Dimorphilus</taxon>
    </lineage>
</organism>
<dbReference type="PANTHER" id="PTHR46165">
    <property type="entry name" value="SET AND MYND DOMAIN-CONTAINING PROTEIN 4"/>
    <property type="match status" value="1"/>
</dbReference>
<dbReference type="EMBL" id="CAJFCJ010000005">
    <property type="protein sequence ID" value="CAD5114718.1"/>
    <property type="molecule type" value="Genomic_DNA"/>
</dbReference>
<evidence type="ECO:0000256" key="13">
    <source>
        <dbReference type="ARBA" id="ARBA00093635"/>
    </source>
</evidence>
<keyword evidence="9" id="KW-0862">Zinc</keyword>
<keyword evidence="4" id="KW-0489">Methyltransferase</keyword>
<keyword evidence="6" id="KW-0949">S-adenosyl-L-methionine</keyword>